<organism evidence="3 4">
    <name type="scientific">Kitasatospora purpeofusca</name>
    <dbReference type="NCBI Taxonomy" id="67352"/>
    <lineage>
        <taxon>Bacteria</taxon>
        <taxon>Bacillati</taxon>
        <taxon>Actinomycetota</taxon>
        <taxon>Actinomycetes</taxon>
        <taxon>Kitasatosporales</taxon>
        <taxon>Streptomycetaceae</taxon>
        <taxon>Kitasatospora</taxon>
    </lineage>
</organism>
<dbReference type="InterPro" id="IPR049713">
    <property type="entry name" value="Pr6Pr-like"/>
</dbReference>
<dbReference type="Proteomes" id="UP001432222">
    <property type="component" value="Chromosome"/>
</dbReference>
<proteinExistence type="predicted"/>
<keyword evidence="4" id="KW-1185">Reference proteome</keyword>
<feature type="transmembrane region" description="Helical" evidence="2">
    <location>
        <begin position="135"/>
        <end position="156"/>
    </location>
</feature>
<accession>A0ABZ1UA61</accession>
<keyword evidence="2" id="KW-0812">Transmembrane</keyword>
<keyword evidence="2" id="KW-0472">Membrane</keyword>
<feature type="transmembrane region" description="Helical" evidence="2">
    <location>
        <begin position="31"/>
        <end position="53"/>
    </location>
</feature>
<dbReference type="EMBL" id="CP108110">
    <property type="protein sequence ID" value="WUQ86837.1"/>
    <property type="molecule type" value="Genomic_DNA"/>
</dbReference>
<feature type="region of interest" description="Disordered" evidence="1">
    <location>
        <begin position="214"/>
        <end position="235"/>
    </location>
</feature>
<feature type="transmembrane region" description="Helical" evidence="2">
    <location>
        <begin position="65"/>
        <end position="84"/>
    </location>
</feature>
<gene>
    <name evidence="3" type="ORF">OHA16_30070</name>
</gene>
<protein>
    <submittedName>
        <fullName evidence="3">Pr6Pr family membrane protein</fullName>
    </submittedName>
</protein>
<dbReference type="RefSeq" id="WP_328957424.1">
    <property type="nucleotide sequence ID" value="NZ_CP108110.1"/>
</dbReference>
<keyword evidence="2" id="KW-1133">Transmembrane helix</keyword>
<reference evidence="3" key="1">
    <citation type="submission" date="2022-10" db="EMBL/GenBank/DDBJ databases">
        <title>The complete genomes of actinobacterial strains from the NBC collection.</title>
        <authorList>
            <person name="Joergensen T.S."/>
            <person name="Alvarez Arevalo M."/>
            <person name="Sterndorff E.B."/>
            <person name="Faurdal D."/>
            <person name="Vuksanovic O."/>
            <person name="Mourched A.-S."/>
            <person name="Charusanti P."/>
            <person name="Shaw S."/>
            <person name="Blin K."/>
            <person name="Weber T."/>
        </authorList>
    </citation>
    <scope>NUCLEOTIDE SEQUENCE</scope>
    <source>
        <strain evidence="3">NBC_00222</strain>
    </source>
</reference>
<feature type="transmembrane region" description="Helical" evidence="2">
    <location>
        <begin position="176"/>
        <end position="199"/>
    </location>
</feature>
<evidence type="ECO:0000256" key="1">
    <source>
        <dbReference type="SAM" id="MobiDB-lite"/>
    </source>
</evidence>
<evidence type="ECO:0000313" key="4">
    <source>
        <dbReference type="Proteomes" id="UP001432222"/>
    </source>
</evidence>
<evidence type="ECO:0000256" key="2">
    <source>
        <dbReference type="SAM" id="Phobius"/>
    </source>
</evidence>
<sequence>MSVRTSPALWWRAGIVLSTGLGLSLQTAPLVYFTIQSNVIVLGYFIGAVHWMLKRGTTDAPAPRLRGAATLYILITGLVSHILLEHGANPLPGLFDGPDKLQHWSSFFVHYVTPALVIVDWLVFRPRNASSWRDIPLWLTFPLGYAALVLVRNALFSNYPLPYPYFFFDPTTKGYGYVWGQIALLTVEFVALAAVVVGLDRLGTLVRARLTRDGATPADPTRADPTPADSTRAEA</sequence>
<evidence type="ECO:0000313" key="3">
    <source>
        <dbReference type="EMBL" id="WUQ86837.1"/>
    </source>
</evidence>
<name>A0ABZ1UA61_9ACTN</name>
<dbReference type="NCBIfam" id="NF038065">
    <property type="entry name" value="Pr6Pr"/>
    <property type="match status" value="1"/>
</dbReference>
<feature type="transmembrane region" description="Helical" evidence="2">
    <location>
        <begin position="104"/>
        <end position="123"/>
    </location>
</feature>